<accession>A0ABT2BRF5</accession>
<proteinExistence type="predicted"/>
<evidence type="ECO:0000313" key="2">
    <source>
        <dbReference type="Proteomes" id="UP001205861"/>
    </source>
</evidence>
<evidence type="ECO:0000313" key="1">
    <source>
        <dbReference type="EMBL" id="MCS0611089.1"/>
    </source>
</evidence>
<dbReference type="Proteomes" id="UP001205861">
    <property type="component" value="Unassembled WGS sequence"/>
</dbReference>
<dbReference type="EMBL" id="JANUGV010000014">
    <property type="protein sequence ID" value="MCS0611089.1"/>
    <property type="molecule type" value="Genomic_DNA"/>
</dbReference>
<gene>
    <name evidence="1" type="ORF">NX773_23290</name>
</gene>
<protein>
    <submittedName>
        <fullName evidence="1">Uncharacterized protein</fullName>
    </submittedName>
</protein>
<comment type="caution">
    <text evidence="1">The sequence shown here is derived from an EMBL/GenBank/DDBJ whole genome shotgun (WGS) entry which is preliminary data.</text>
</comment>
<reference evidence="1 2" key="1">
    <citation type="submission" date="2022-08" db="EMBL/GenBank/DDBJ databases">
        <title>Reclassification of Massilia species as members of the genera Telluria, Duganella, Pseudoduganella, Mokoshia gen. nov. and Zemynaea gen. nov. using orthogonal and non-orthogonal genome-based approaches.</title>
        <authorList>
            <person name="Bowman J.P."/>
        </authorList>
    </citation>
    <scope>NUCLEOTIDE SEQUENCE [LARGE SCALE GENOMIC DNA]</scope>
    <source>
        <strain evidence="1 2">JCM 31607</strain>
    </source>
</reference>
<name>A0ABT2BRF5_9BURK</name>
<keyword evidence="2" id="KW-1185">Reference proteome</keyword>
<organism evidence="1 2">
    <name type="scientific">Massilia solisilvae</name>
    <dbReference type="NCBI Taxonomy" id="1811225"/>
    <lineage>
        <taxon>Bacteria</taxon>
        <taxon>Pseudomonadati</taxon>
        <taxon>Pseudomonadota</taxon>
        <taxon>Betaproteobacteria</taxon>
        <taxon>Burkholderiales</taxon>
        <taxon>Oxalobacteraceae</taxon>
        <taxon>Telluria group</taxon>
        <taxon>Massilia</taxon>
    </lineage>
</organism>
<dbReference type="RefSeq" id="WP_258858618.1">
    <property type="nucleotide sequence ID" value="NZ_JANUGV010000014.1"/>
</dbReference>
<sequence length="158" mass="17366">MMTTLSFRCPSTFSPIEWLKGGIELVTFQCAAHGKPIALTLWGEQKWGLKISSAMHDVAERIEVGVLVFELVAEKNAQDLSLRVPDSFKRSHLVEKLLIDVDGVTAESGVLISTANGDVLVAVAGAYPYTVTFFATGLPGNFEPEYPLEKYRRTKYVG</sequence>